<dbReference type="PANTHER" id="PTHR21145">
    <property type="entry name" value="CHORISMATE MUTASE"/>
    <property type="match status" value="1"/>
</dbReference>
<dbReference type="EC" id="5.4.99.5" evidence="3"/>
<evidence type="ECO:0000256" key="4">
    <source>
        <dbReference type="ARBA" id="ARBA00022605"/>
    </source>
</evidence>
<evidence type="ECO:0000256" key="2">
    <source>
        <dbReference type="ARBA" id="ARBA00004817"/>
    </source>
</evidence>
<dbReference type="AlphaFoldDB" id="A0A2C9WDL0"/>
<reference evidence="8" key="1">
    <citation type="submission" date="2016-02" db="EMBL/GenBank/DDBJ databases">
        <title>WGS assembly of Manihot esculenta.</title>
        <authorList>
            <person name="Bredeson J.V."/>
            <person name="Prochnik S.E."/>
            <person name="Lyons J.B."/>
            <person name="Schmutz J."/>
            <person name="Grimwood J."/>
            <person name="Vrebalov J."/>
            <person name="Bart R.S."/>
            <person name="Amuge T."/>
            <person name="Ferguson M.E."/>
            <person name="Green R."/>
            <person name="Putnam N."/>
            <person name="Stites J."/>
            <person name="Rounsley S."/>
            <person name="Rokhsar D.S."/>
        </authorList>
    </citation>
    <scope>NUCLEOTIDE SEQUENCE [LARGE SCALE GENOMIC DNA]</scope>
    <source>
        <tissue evidence="8">Leaf</tissue>
    </source>
</reference>
<dbReference type="InterPro" id="IPR036263">
    <property type="entry name" value="Chorismate_II_sf"/>
</dbReference>
<proteinExistence type="predicted"/>
<dbReference type="GO" id="GO:0004106">
    <property type="term" value="F:chorismate mutase activity"/>
    <property type="evidence" value="ECO:0007669"/>
    <property type="project" value="UniProtKB-EC"/>
</dbReference>
<gene>
    <name evidence="8" type="ORF">MANES_02G050200</name>
</gene>
<dbReference type="GO" id="GO:0046417">
    <property type="term" value="P:chorismate metabolic process"/>
    <property type="evidence" value="ECO:0007669"/>
    <property type="project" value="InterPro"/>
</dbReference>
<comment type="pathway">
    <text evidence="2">Metabolic intermediate biosynthesis; prephenate biosynthesis; prephenate from chorismate: step 1/1.</text>
</comment>
<sequence>MHPSKQATNLLTVKWLKRRIVEESFLLSGGLIYPICHLSTAAHRSAELSFSRFLLSVSRELSLFFLDCSLFLAFKLFIGLCNGGKAIEIESFLAGISAPTLIKVSGDKLLLHFQNQDEPFYINAAKLCKTHSICTNICVFQWIGRYESPDEHPFFLDLPEPLLPPLQYPQILHPIADSININKKVWDVYFRDLLPRLVKDGDDGNIGSTAICDTICLKALSKRIHYGKFVAEAKFRANPDEYEAAIKAQDRDGLMYLLTYKKVEDAVKKRVEMKAMTFGQEVTIYCEENGSVPVCKIEPSLVADLYRDWIMPLTKEVQVMYLLRRLD</sequence>
<protein>
    <recommendedName>
        <fullName evidence="3">chorismate mutase</fullName>
        <ecNumber evidence="3">5.4.99.5</ecNumber>
    </recommendedName>
</protein>
<evidence type="ECO:0000259" key="7">
    <source>
        <dbReference type="Pfam" id="PF01817"/>
    </source>
</evidence>
<evidence type="ECO:0000313" key="8">
    <source>
        <dbReference type="EMBL" id="OAY56855.1"/>
    </source>
</evidence>
<dbReference type="Gene3D" id="1.10.590.10">
    <property type="entry name" value="Chorismate mutase, AroQ class superfamily, eukaryotic"/>
    <property type="match status" value="1"/>
</dbReference>
<dbReference type="UniPathway" id="UPA00120">
    <property type="reaction ID" value="UER00203"/>
</dbReference>
<dbReference type="InterPro" id="IPR002701">
    <property type="entry name" value="CM_II_prokaryot"/>
</dbReference>
<organism evidence="8">
    <name type="scientific">Manihot esculenta</name>
    <name type="common">Cassava</name>
    <name type="synonym">Jatropha manihot</name>
    <dbReference type="NCBI Taxonomy" id="3983"/>
    <lineage>
        <taxon>Eukaryota</taxon>
        <taxon>Viridiplantae</taxon>
        <taxon>Streptophyta</taxon>
        <taxon>Embryophyta</taxon>
        <taxon>Tracheophyta</taxon>
        <taxon>Spermatophyta</taxon>
        <taxon>Magnoliopsida</taxon>
        <taxon>eudicotyledons</taxon>
        <taxon>Gunneridae</taxon>
        <taxon>Pentapetalae</taxon>
        <taxon>rosids</taxon>
        <taxon>fabids</taxon>
        <taxon>Malpighiales</taxon>
        <taxon>Euphorbiaceae</taxon>
        <taxon>Crotonoideae</taxon>
        <taxon>Manihoteae</taxon>
        <taxon>Manihot</taxon>
    </lineage>
</organism>
<dbReference type="GO" id="GO:0008652">
    <property type="term" value="P:amino acid biosynthetic process"/>
    <property type="evidence" value="ECO:0007669"/>
    <property type="project" value="UniProtKB-KW"/>
</dbReference>
<comment type="catalytic activity">
    <reaction evidence="1">
        <text>chorismate = prephenate</text>
        <dbReference type="Rhea" id="RHEA:13897"/>
        <dbReference type="ChEBI" id="CHEBI:29748"/>
        <dbReference type="ChEBI" id="CHEBI:29934"/>
        <dbReference type="EC" id="5.4.99.5"/>
    </reaction>
</comment>
<dbReference type="Pfam" id="PF01817">
    <property type="entry name" value="CM_2"/>
    <property type="match status" value="1"/>
</dbReference>
<name>A0A2C9WDL0_MANES</name>
<dbReference type="InterPro" id="IPR037039">
    <property type="entry name" value="CM_AroQ_sf_eucaryotic"/>
</dbReference>
<keyword evidence="4" id="KW-0028">Amino-acid biosynthesis</keyword>
<dbReference type="EMBL" id="CM004388">
    <property type="protein sequence ID" value="OAY56855.1"/>
    <property type="molecule type" value="Genomic_DNA"/>
</dbReference>
<evidence type="ECO:0000256" key="6">
    <source>
        <dbReference type="ARBA" id="ARBA00023235"/>
    </source>
</evidence>
<keyword evidence="5" id="KW-0057">Aromatic amino acid biosynthesis</keyword>
<evidence type="ECO:0000256" key="5">
    <source>
        <dbReference type="ARBA" id="ARBA00023141"/>
    </source>
</evidence>
<dbReference type="PROSITE" id="PS51169">
    <property type="entry name" value="CHORISMATE_MUT_3"/>
    <property type="match status" value="1"/>
</dbReference>
<dbReference type="InterPro" id="IPR008238">
    <property type="entry name" value="Chorismate_mutase_AroQ_euk"/>
</dbReference>
<evidence type="ECO:0000256" key="3">
    <source>
        <dbReference type="ARBA" id="ARBA00012404"/>
    </source>
</evidence>
<accession>A0A2C9WDL0</accession>
<feature type="domain" description="Chorismate mutase" evidence="7">
    <location>
        <begin position="209"/>
        <end position="318"/>
    </location>
</feature>
<keyword evidence="6" id="KW-0413">Isomerase</keyword>
<dbReference type="PANTHER" id="PTHR21145:SF0">
    <property type="entry name" value="CHORISMATE MUTASE 1, CHLOROPLASTIC"/>
    <property type="match status" value="1"/>
</dbReference>
<dbReference type="NCBIfam" id="TIGR01802">
    <property type="entry name" value="CM_pl-yst"/>
    <property type="match status" value="1"/>
</dbReference>
<evidence type="ECO:0000256" key="1">
    <source>
        <dbReference type="ARBA" id="ARBA00000824"/>
    </source>
</evidence>
<dbReference type="SUPFAM" id="SSF48600">
    <property type="entry name" value="Chorismate mutase II"/>
    <property type="match status" value="1"/>
</dbReference>
<dbReference type="GO" id="GO:0009073">
    <property type="term" value="P:aromatic amino acid family biosynthetic process"/>
    <property type="evidence" value="ECO:0007669"/>
    <property type="project" value="UniProtKB-KW"/>
</dbReference>